<dbReference type="InterPro" id="IPR027417">
    <property type="entry name" value="P-loop_NTPase"/>
</dbReference>
<dbReference type="GO" id="GO:0005524">
    <property type="term" value="F:ATP binding"/>
    <property type="evidence" value="ECO:0007669"/>
    <property type="project" value="InterPro"/>
</dbReference>
<protein>
    <recommendedName>
        <fullName evidence="1">Deoxynucleoside kinase domain-containing protein</fullName>
    </recommendedName>
</protein>
<dbReference type="Pfam" id="PF01712">
    <property type="entry name" value="dNK"/>
    <property type="match status" value="1"/>
</dbReference>
<name>A0A6C0EM09_9ZZZZ</name>
<dbReference type="Gene3D" id="3.40.50.300">
    <property type="entry name" value="P-loop containing nucleotide triphosphate hydrolases"/>
    <property type="match status" value="1"/>
</dbReference>
<dbReference type="AlphaFoldDB" id="A0A6C0EM09"/>
<dbReference type="InterPro" id="IPR050566">
    <property type="entry name" value="Deoxyribonucleoside_kinase"/>
</dbReference>
<dbReference type="InterPro" id="IPR031314">
    <property type="entry name" value="DNK_dom"/>
</dbReference>
<dbReference type="GO" id="GO:0005737">
    <property type="term" value="C:cytoplasm"/>
    <property type="evidence" value="ECO:0007669"/>
    <property type="project" value="TreeGrafter"/>
</dbReference>
<sequence>MTSVDPTYPAPKKMTRIQDPLEELLAFCLALPPRPTSMHPRPYILSVEGNIGAGKTSLLDQLEVRVNPRRVVVVREPVDTWMRLTDPTDGESILQKFYKCPAVYSFTFQTVVFHSIMQSIDEAITTHPECEIIVCERSLAASRHVFCAMLKEANQISAFEMNIYESFFTPSVMERYYPDAVFFLDVDPHICLKRIQKRDRKGEEDIPLDYLIKLDHTYRQWLPEYTHAFLEHVP</sequence>
<feature type="domain" description="Deoxynucleoside kinase" evidence="1">
    <location>
        <begin position="45"/>
        <end position="226"/>
    </location>
</feature>
<evidence type="ECO:0000313" key="2">
    <source>
        <dbReference type="EMBL" id="QHT29752.1"/>
    </source>
</evidence>
<accession>A0A6C0EM09</accession>
<dbReference type="InterPro" id="IPR002624">
    <property type="entry name" value="DCK/DGK"/>
</dbReference>
<organism evidence="2">
    <name type="scientific">viral metagenome</name>
    <dbReference type="NCBI Taxonomy" id="1070528"/>
    <lineage>
        <taxon>unclassified sequences</taxon>
        <taxon>metagenomes</taxon>
        <taxon>organismal metagenomes</taxon>
    </lineage>
</organism>
<reference evidence="2" key="1">
    <citation type="journal article" date="2020" name="Nature">
        <title>Giant virus diversity and host interactions through global metagenomics.</title>
        <authorList>
            <person name="Schulz F."/>
            <person name="Roux S."/>
            <person name="Paez-Espino D."/>
            <person name="Jungbluth S."/>
            <person name="Walsh D.A."/>
            <person name="Denef V.J."/>
            <person name="McMahon K.D."/>
            <person name="Konstantinidis K.T."/>
            <person name="Eloe-Fadrosh E.A."/>
            <person name="Kyrpides N.C."/>
            <person name="Woyke T."/>
        </authorList>
    </citation>
    <scope>NUCLEOTIDE SEQUENCE</scope>
    <source>
        <strain evidence="2">GVMAG-M-3300009068-24</strain>
    </source>
</reference>
<dbReference type="EMBL" id="MN738881">
    <property type="protein sequence ID" value="QHT29752.1"/>
    <property type="molecule type" value="Genomic_DNA"/>
</dbReference>
<dbReference type="GO" id="GO:0019136">
    <property type="term" value="F:deoxynucleoside kinase activity"/>
    <property type="evidence" value="ECO:0007669"/>
    <property type="project" value="InterPro"/>
</dbReference>
<evidence type="ECO:0000259" key="1">
    <source>
        <dbReference type="Pfam" id="PF01712"/>
    </source>
</evidence>
<dbReference type="PANTHER" id="PTHR10513:SF35">
    <property type="entry name" value="DEOXYADENOSINE KINASE"/>
    <property type="match status" value="1"/>
</dbReference>
<dbReference type="PANTHER" id="PTHR10513">
    <property type="entry name" value="DEOXYNUCLEOSIDE KINASE"/>
    <property type="match status" value="1"/>
</dbReference>
<dbReference type="PIRSF" id="PIRSF000705">
    <property type="entry name" value="DNK"/>
    <property type="match status" value="1"/>
</dbReference>
<dbReference type="SUPFAM" id="SSF52540">
    <property type="entry name" value="P-loop containing nucleoside triphosphate hydrolases"/>
    <property type="match status" value="1"/>
</dbReference>
<proteinExistence type="predicted"/>